<proteinExistence type="inferred from homology"/>
<reference evidence="12 13" key="1">
    <citation type="submission" date="2019-02" db="EMBL/GenBank/DDBJ databases">
        <title>Genome sequencing of the rare red list fungi Antrodiella citrinella (Flaviporus citrinellus).</title>
        <authorList>
            <person name="Buettner E."/>
            <person name="Kellner H."/>
        </authorList>
    </citation>
    <scope>NUCLEOTIDE SEQUENCE [LARGE SCALE GENOMIC DNA]</scope>
    <source>
        <strain evidence="12 13">DSM 108506</strain>
    </source>
</reference>
<evidence type="ECO:0000256" key="2">
    <source>
        <dbReference type="ARBA" id="ARBA00011085"/>
    </source>
</evidence>
<dbReference type="PANTHER" id="PTHR28097:SF1">
    <property type="entry name" value="PHEROMONE A FACTOR RECEPTOR"/>
    <property type="match status" value="1"/>
</dbReference>
<feature type="transmembrane region" description="Helical" evidence="11">
    <location>
        <begin position="68"/>
        <end position="90"/>
    </location>
</feature>
<keyword evidence="3" id="KW-0589">Pheromone response</keyword>
<evidence type="ECO:0000313" key="13">
    <source>
        <dbReference type="Proteomes" id="UP000308730"/>
    </source>
</evidence>
<dbReference type="GO" id="GO:0004933">
    <property type="term" value="F:mating-type a-factor pheromone receptor activity"/>
    <property type="evidence" value="ECO:0007669"/>
    <property type="project" value="InterPro"/>
</dbReference>
<dbReference type="CDD" id="cd14966">
    <property type="entry name" value="7tmD_STE3"/>
    <property type="match status" value="1"/>
</dbReference>
<feature type="region of interest" description="Disordered" evidence="10">
    <location>
        <begin position="412"/>
        <end position="431"/>
    </location>
</feature>
<feature type="transmembrane region" description="Helical" evidence="11">
    <location>
        <begin position="267"/>
        <end position="285"/>
    </location>
</feature>
<feature type="transmembrane region" description="Helical" evidence="11">
    <location>
        <begin position="6"/>
        <end position="23"/>
    </location>
</feature>
<dbReference type="AlphaFoldDB" id="A0A4S4N2V2"/>
<keyword evidence="8" id="KW-0675">Receptor</keyword>
<name>A0A4S4N2V2_9APHY</name>
<evidence type="ECO:0000256" key="4">
    <source>
        <dbReference type="ARBA" id="ARBA00022692"/>
    </source>
</evidence>
<dbReference type="OrthoDB" id="2874149at2759"/>
<comment type="caution">
    <text evidence="12">The sequence shown here is derived from an EMBL/GenBank/DDBJ whole genome shotgun (WGS) entry which is preliminary data.</text>
</comment>
<protein>
    <submittedName>
        <fullName evidence="12">Uncharacterized protein</fullName>
    </submittedName>
</protein>
<keyword evidence="13" id="KW-1185">Reference proteome</keyword>
<feature type="transmembrane region" description="Helical" evidence="11">
    <location>
        <begin position="202"/>
        <end position="226"/>
    </location>
</feature>
<dbReference type="PRINTS" id="PR00900">
    <property type="entry name" value="PHEROMONEAR"/>
</dbReference>
<keyword evidence="9" id="KW-0807">Transducer</keyword>
<dbReference type="PANTHER" id="PTHR28097">
    <property type="entry name" value="PHEROMONE A FACTOR RECEPTOR"/>
    <property type="match status" value="1"/>
</dbReference>
<dbReference type="Proteomes" id="UP000308730">
    <property type="component" value="Unassembled WGS sequence"/>
</dbReference>
<accession>A0A4S4N2V2</accession>
<dbReference type="GO" id="GO:0005886">
    <property type="term" value="C:plasma membrane"/>
    <property type="evidence" value="ECO:0007669"/>
    <property type="project" value="TreeGrafter"/>
</dbReference>
<dbReference type="Pfam" id="PF02076">
    <property type="entry name" value="STE3"/>
    <property type="match status" value="1"/>
</dbReference>
<evidence type="ECO:0000313" key="12">
    <source>
        <dbReference type="EMBL" id="THH33299.1"/>
    </source>
</evidence>
<feature type="transmembrane region" description="Helical" evidence="11">
    <location>
        <begin position="111"/>
        <end position="131"/>
    </location>
</feature>
<evidence type="ECO:0000256" key="10">
    <source>
        <dbReference type="SAM" id="MobiDB-lite"/>
    </source>
</evidence>
<evidence type="ECO:0000256" key="3">
    <source>
        <dbReference type="ARBA" id="ARBA00022507"/>
    </source>
</evidence>
<evidence type="ECO:0000256" key="8">
    <source>
        <dbReference type="ARBA" id="ARBA00023170"/>
    </source>
</evidence>
<evidence type="ECO:0000256" key="6">
    <source>
        <dbReference type="ARBA" id="ARBA00023040"/>
    </source>
</evidence>
<dbReference type="PRINTS" id="PR00899">
    <property type="entry name" value="GPCRSTE3"/>
</dbReference>
<evidence type="ECO:0000256" key="7">
    <source>
        <dbReference type="ARBA" id="ARBA00023136"/>
    </source>
</evidence>
<feature type="transmembrane region" description="Helical" evidence="11">
    <location>
        <begin position="156"/>
        <end position="181"/>
    </location>
</feature>
<keyword evidence="7 11" id="KW-0472">Membrane</keyword>
<keyword evidence="4 11" id="KW-0812">Transmembrane</keyword>
<keyword evidence="6" id="KW-0297">G-protein coupled receptor</keyword>
<dbReference type="InterPro" id="IPR001546">
    <property type="entry name" value="GPCR_Pheromne_A_rcpt"/>
</dbReference>
<comment type="similarity">
    <text evidence="2">Belongs to the G-protein coupled receptor 4 family.</text>
</comment>
<evidence type="ECO:0000256" key="9">
    <source>
        <dbReference type="ARBA" id="ARBA00023224"/>
    </source>
</evidence>
<dbReference type="GO" id="GO:0000750">
    <property type="term" value="P:pheromone-dependent signal transduction involved in conjugation with cellular fusion"/>
    <property type="evidence" value="ECO:0007669"/>
    <property type="project" value="TreeGrafter"/>
</dbReference>
<dbReference type="EMBL" id="SGPM01000008">
    <property type="protein sequence ID" value="THH33299.1"/>
    <property type="molecule type" value="Genomic_DNA"/>
</dbReference>
<evidence type="ECO:0000256" key="5">
    <source>
        <dbReference type="ARBA" id="ARBA00022989"/>
    </source>
</evidence>
<dbReference type="Gene3D" id="1.20.1070.10">
    <property type="entry name" value="Rhodopsin 7-helix transmembrane proteins"/>
    <property type="match status" value="1"/>
</dbReference>
<evidence type="ECO:0000256" key="1">
    <source>
        <dbReference type="ARBA" id="ARBA00004141"/>
    </source>
</evidence>
<gene>
    <name evidence="12" type="ORF">EUX98_g913</name>
</gene>
<organism evidence="12 13">
    <name type="scientific">Antrodiella citrinella</name>
    <dbReference type="NCBI Taxonomy" id="2447956"/>
    <lineage>
        <taxon>Eukaryota</taxon>
        <taxon>Fungi</taxon>
        <taxon>Dikarya</taxon>
        <taxon>Basidiomycota</taxon>
        <taxon>Agaricomycotina</taxon>
        <taxon>Agaricomycetes</taxon>
        <taxon>Polyporales</taxon>
        <taxon>Steccherinaceae</taxon>
        <taxon>Antrodiella</taxon>
    </lineage>
</organism>
<dbReference type="InterPro" id="IPR001499">
    <property type="entry name" value="GPCR_STE3"/>
</dbReference>
<sequence>MFLSALPAGSFIAAVLVLVPLPAHWRARNVATVSLVVWLFAMNLIYFIDSLVWADNSAPHVVVWCDIVTKLMIGASSAIPAATLCICKHLEMVASGRTVRLTHEDHRRRRIFELLVCWGVPIVLMALHYVVQGHRFDIVEALGCQPAVYYSVPAVFIVWFPPLLLSVLTLIYSSLALYHFFRQRITFASHLSSSNSSLNTNRYLRLMAMAVTEIVWGTSLNAVAMYDNIAPGLRPWTNWADVHSDFGRIATYRLFELPPQYLQQMLIIWWAMPVSAYIFFIFFAFGEDTKNDCKHVIDWIKRVLLRRSPTPKTKAFDSLSSQNSSPQRFLVQKFHSVTDDDHSPPCYTPSTGSTFYSPTSSKTMSASQSQFNLEKGVEHNEPLQACRFSAISSPSESAFSVDILRHISVSDEFPASRPSTPPTPHFPEPTLQTDSVRHHVTIENDKHGAEMV</sequence>
<evidence type="ECO:0000256" key="11">
    <source>
        <dbReference type="SAM" id="Phobius"/>
    </source>
</evidence>
<comment type="subcellular location">
    <subcellularLocation>
        <location evidence="1">Membrane</location>
        <topology evidence="1">Multi-pass membrane protein</topology>
    </subcellularLocation>
</comment>
<feature type="transmembrane region" description="Helical" evidence="11">
    <location>
        <begin position="30"/>
        <end position="48"/>
    </location>
</feature>
<keyword evidence="5 11" id="KW-1133">Transmembrane helix</keyword>